<dbReference type="Proteomes" id="UP000050794">
    <property type="component" value="Unassembled WGS sequence"/>
</dbReference>
<name>A0A183UQW0_TOXCA</name>
<sequence length="61" mass="7209">MTGWRDCKKESEIKFDATGVEEVRRKCKDAEETGTAYTIEEKTRHLVLESDSEFRKNEKLR</sequence>
<proteinExistence type="predicted"/>
<accession>A0A183UQW0</accession>
<dbReference type="WBParaSite" id="TCNE_0001088001-mRNA-1">
    <property type="protein sequence ID" value="TCNE_0001088001-mRNA-1"/>
    <property type="gene ID" value="TCNE_0001088001"/>
</dbReference>
<gene>
    <name evidence="1" type="ORF">TCNE_LOCUS10880</name>
</gene>
<dbReference type="EMBL" id="UYWY01020650">
    <property type="protein sequence ID" value="VDM42201.1"/>
    <property type="molecule type" value="Genomic_DNA"/>
</dbReference>
<dbReference type="AlphaFoldDB" id="A0A183UQW0"/>
<organism evidence="2 3">
    <name type="scientific">Toxocara canis</name>
    <name type="common">Canine roundworm</name>
    <dbReference type="NCBI Taxonomy" id="6265"/>
    <lineage>
        <taxon>Eukaryota</taxon>
        <taxon>Metazoa</taxon>
        <taxon>Ecdysozoa</taxon>
        <taxon>Nematoda</taxon>
        <taxon>Chromadorea</taxon>
        <taxon>Rhabditida</taxon>
        <taxon>Spirurina</taxon>
        <taxon>Ascaridomorpha</taxon>
        <taxon>Ascaridoidea</taxon>
        <taxon>Toxocaridae</taxon>
        <taxon>Toxocara</taxon>
    </lineage>
</organism>
<evidence type="ECO:0000313" key="3">
    <source>
        <dbReference type="WBParaSite" id="TCNE_0001088001-mRNA-1"/>
    </source>
</evidence>
<reference evidence="3" key="1">
    <citation type="submission" date="2016-06" db="UniProtKB">
        <authorList>
            <consortium name="WormBaseParasite"/>
        </authorList>
    </citation>
    <scope>IDENTIFICATION</scope>
</reference>
<protein>
    <submittedName>
        <fullName evidence="1 3">Uncharacterized protein</fullName>
    </submittedName>
</protein>
<evidence type="ECO:0000313" key="1">
    <source>
        <dbReference type="EMBL" id="VDM42201.1"/>
    </source>
</evidence>
<evidence type="ECO:0000313" key="2">
    <source>
        <dbReference type="Proteomes" id="UP000050794"/>
    </source>
</evidence>
<keyword evidence="2" id="KW-1185">Reference proteome</keyword>
<reference evidence="1 2" key="2">
    <citation type="submission" date="2018-11" db="EMBL/GenBank/DDBJ databases">
        <authorList>
            <consortium name="Pathogen Informatics"/>
        </authorList>
    </citation>
    <scope>NUCLEOTIDE SEQUENCE [LARGE SCALE GENOMIC DNA]</scope>
</reference>